<name>A0ABU9E6Q7_9BACT</name>
<dbReference type="PROSITE" id="PS51278">
    <property type="entry name" value="GATASE_TYPE_2"/>
    <property type="match status" value="1"/>
</dbReference>
<dbReference type="PANTHER" id="PTHR11938:SF133">
    <property type="entry name" value="GLUTAMATE SYNTHASE (NADH)"/>
    <property type="match status" value="1"/>
</dbReference>
<evidence type="ECO:0000256" key="9">
    <source>
        <dbReference type="ARBA" id="ARBA00023002"/>
    </source>
</evidence>
<comment type="similarity">
    <text evidence="3">Belongs to the glutamate synthase family.</text>
</comment>
<gene>
    <name evidence="16" type="primary">gltB</name>
    <name evidence="16" type="ORF">WI372_05535</name>
</gene>
<dbReference type="GO" id="GO:0004355">
    <property type="term" value="F:glutamate synthase (NADPH) activity"/>
    <property type="evidence" value="ECO:0007669"/>
    <property type="project" value="UniProtKB-EC"/>
</dbReference>
<comment type="cofactor">
    <cofactor evidence="2">
        <name>[3Fe-4S] cluster</name>
        <dbReference type="ChEBI" id="CHEBI:21137"/>
    </cofactor>
</comment>
<dbReference type="InterPro" id="IPR017932">
    <property type="entry name" value="GATase_2_dom"/>
</dbReference>
<dbReference type="Pfam" id="PF00310">
    <property type="entry name" value="GATase_2"/>
    <property type="match status" value="1"/>
</dbReference>
<evidence type="ECO:0000256" key="1">
    <source>
        <dbReference type="ARBA" id="ARBA00001917"/>
    </source>
</evidence>
<dbReference type="CDD" id="cd00982">
    <property type="entry name" value="gltB_C"/>
    <property type="match status" value="1"/>
</dbReference>
<evidence type="ECO:0000256" key="10">
    <source>
        <dbReference type="ARBA" id="ARBA00023004"/>
    </source>
</evidence>
<dbReference type="InterPro" id="IPR006982">
    <property type="entry name" value="Glu_synth_centr_N"/>
</dbReference>
<dbReference type="InterPro" id="IPR002489">
    <property type="entry name" value="Glu_synth_asu_C"/>
</dbReference>
<evidence type="ECO:0000313" key="16">
    <source>
        <dbReference type="EMBL" id="MEK9500430.1"/>
    </source>
</evidence>
<dbReference type="Gene3D" id="2.160.20.60">
    <property type="entry name" value="Glutamate synthase, alpha subunit, C-terminal domain"/>
    <property type="match status" value="1"/>
</dbReference>
<dbReference type="Proteomes" id="UP001484239">
    <property type="component" value="Unassembled WGS sequence"/>
</dbReference>
<keyword evidence="6" id="KW-0288">FMN</keyword>
<dbReference type="NCBIfam" id="NF008730">
    <property type="entry name" value="PRK11750.1"/>
    <property type="match status" value="1"/>
</dbReference>
<evidence type="ECO:0000256" key="6">
    <source>
        <dbReference type="ARBA" id="ARBA00022643"/>
    </source>
</evidence>
<keyword evidence="9 16" id="KW-0560">Oxidoreductase</keyword>
<accession>A0ABU9E6Q7</accession>
<evidence type="ECO:0000256" key="2">
    <source>
        <dbReference type="ARBA" id="ARBA00001927"/>
    </source>
</evidence>
<dbReference type="Pfam" id="PF01493">
    <property type="entry name" value="GXGXG"/>
    <property type="match status" value="1"/>
</dbReference>
<evidence type="ECO:0000256" key="7">
    <source>
        <dbReference type="ARBA" id="ARBA00022723"/>
    </source>
</evidence>
<evidence type="ECO:0000313" key="17">
    <source>
        <dbReference type="Proteomes" id="UP001484239"/>
    </source>
</evidence>
<keyword evidence="4" id="KW-0028">Amino-acid biosynthesis</keyword>
<keyword evidence="7" id="KW-0479">Metal-binding</keyword>
<keyword evidence="11" id="KW-0411">Iron-sulfur</keyword>
<dbReference type="EMBL" id="JBBHLI010000002">
    <property type="protein sequence ID" value="MEK9500430.1"/>
    <property type="molecule type" value="Genomic_DNA"/>
</dbReference>
<dbReference type="InterPro" id="IPR036485">
    <property type="entry name" value="Glu_synth_asu_C_sf"/>
</dbReference>
<dbReference type="RefSeq" id="WP_405284753.1">
    <property type="nucleotide sequence ID" value="NZ_CP144380.1"/>
</dbReference>
<dbReference type="InterPro" id="IPR013785">
    <property type="entry name" value="Aldolase_TIM"/>
</dbReference>
<comment type="pathway">
    <text evidence="14">Amino-acid biosynthesis.</text>
</comment>
<comment type="cofactor">
    <cofactor evidence="1">
        <name>FMN</name>
        <dbReference type="ChEBI" id="CHEBI:58210"/>
    </cofactor>
</comment>
<keyword evidence="10" id="KW-0408">Iron</keyword>
<dbReference type="InterPro" id="IPR029055">
    <property type="entry name" value="Ntn_hydrolases_N"/>
</dbReference>
<keyword evidence="5" id="KW-0285">Flavoprotein</keyword>
<comment type="caution">
    <text evidence="16">The sequence shown here is derived from an EMBL/GenBank/DDBJ whole genome shotgun (WGS) entry which is preliminary data.</text>
</comment>
<evidence type="ECO:0000259" key="15">
    <source>
        <dbReference type="PROSITE" id="PS51278"/>
    </source>
</evidence>
<evidence type="ECO:0000256" key="13">
    <source>
        <dbReference type="ARBA" id="ARBA00023291"/>
    </source>
</evidence>
<dbReference type="CDD" id="cd02808">
    <property type="entry name" value="GltS_FMN"/>
    <property type="match status" value="1"/>
</dbReference>
<dbReference type="SUPFAM" id="SSF56235">
    <property type="entry name" value="N-terminal nucleophile aminohydrolases (Ntn hydrolases)"/>
    <property type="match status" value="1"/>
</dbReference>
<keyword evidence="17" id="KW-1185">Reference proteome</keyword>
<evidence type="ECO:0000256" key="4">
    <source>
        <dbReference type="ARBA" id="ARBA00022605"/>
    </source>
</evidence>
<evidence type="ECO:0000256" key="14">
    <source>
        <dbReference type="ARBA" id="ARBA00029440"/>
    </source>
</evidence>
<evidence type="ECO:0000256" key="5">
    <source>
        <dbReference type="ARBA" id="ARBA00022630"/>
    </source>
</evidence>
<reference evidence="16 17" key="1">
    <citation type="submission" date="2024-02" db="EMBL/GenBank/DDBJ databases">
        <title>A novel Gemmatimonadota bacterium.</title>
        <authorList>
            <person name="Du Z.-J."/>
            <person name="Ye Y.-Q."/>
        </authorList>
    </citation>
    <scope>NUCLEOTIDE SEQUENCE [LARGE SCALE GENOMIC DNA]</scope>
    <source>
        <strain evidence="16 17">DH-20</strain>
    </source>
</reference>
<keyword evidence="8" id="KW-0315">Glutamine amidotransferase</keyword>
<feature type="domain" description="Glutamine amidotransferase type-2" evidence="15">
    <location>
        <begin position="19"/>
        <end position="418"/>
    </location>
</feature>
<organism evidence="16 17">
    <name type="scientific">Gaopeijia maritima</name>
    <dbReference type="NCBI Taxonomy" id="3119007"/>
    <lineage>
        <taxon>Bacteria</taxon>
        <taxon>Pseudomonadati</taxon>
        <taxon>Gemmatimonadota</taxon>
        <taxon>Longimicrobiia</taxon>
        <taxon>Gaopeijiales</taxon>
        <taxon>Gaopeijiaceae</taxon>
        <taxon>Gaopeijia</taxon>
    </lineage>
</organism>
<dbReference type="CDD" id="cd00713">
    <property type="entry name" value="GltS"/>
    <property type="match status" value="1"/>
</dbReference>
<dbReference type="Pfam" id="PF04898">
    <property type="entry name" value="Glu_syn_central"/>
    <property type="match status" value="1"/>
</dbReference>
<dbReference type="EC" id="1.4.1.13" evidence="16"/>
<dbReference type="Gene3D" id="3.60.20.10">
    <property type="entry name" value="Glutamine Phosphoribosylpyrophosphate, subunit 1, domain 1"/>
    <property type="match status" value="1"/>
</dbReference>
<sequence length="1517" mass="164057">MCLPDARGLYQPSFEHDACGVGFVADVTGRASHQTLLDAASILENLDHRAGRAADGRSGDGAGILVALPHAFYRQVLEREMGLRLPASAPLAVGHVFLPRDPGEREHAQRVFEREARRSGVEVLGWRAAPVDPRGARIGSRALHAMPVIEQLFVTADLGSDDAFERALSALRRRAEGALRADARLREGGSVHVSSLSGRVIVFKGMLTPAQLLPFYADLRSWDFRTHLAMVHSRFSTNTFPSWDRAQPMRWMSHNGEINTLRGNVNAMRSREGVLAEAGGVLDLPTPIVPPDTSDSGSFDSVLELLMMSGRSLPEAIMTMIPEAWENDEGMSAERKAFYRFAAAKMQPWDGPASITFTDGRCVGAVLDRNGLRPSRFTVTRDDRVIMSSEAGALPIEPELVERHGRLEPGRMLLIDFEQQRLVPDHEIKARVAAAHPYGDWLERRAIALPVAAPAVPAPVSSTDRAMAAFGYTAETLRTLLTPMLREGRDPIGSMGDDAALACLSELPRSTFDYFRQLFAQVTNPPIDPIREDVVMSLGDWIGPEGSVLEWSEDDVARLYLDHPLISEAQLAGLKAIDRPGWSARTLDLTRAAAPEPGGLEAALEALADEAEAAVDAGCGVLVLDDRAVSADRVPMPVALAVGAVHQRLLEVRKRTRVAVVVDSGEVREVHHFCVLLGYGADAIHPWLALRALGRVAGEMEQEIGAMTADDLLDTYREVIGKGIRKVMSRMGISVLASYKGAQIFEAIGLAEPVVHRCFRGTPSRLGGVGFDLLDREAFERHARGFRRAGGERTLPTLPNEGLFQWRAGGERHVWSPDAITALQRAAREGDPEAYQRFSDHVQAVEESGRTLRGLLRTRPTTPVPLDEVEPAVEIVKRFATGAMSFGSLSAEAHGTLAEAMNSIGAKSNSGEGGEDPARIRPLADGSPNPLLSRIKQVASGRFGVTIDYLVSADEIQIKMAQGAKPGEGGHLPGRKVDEAIARVRHSTPGVSLISPPPHHDIYSIEDLAQLIFDLKRANPRARISVKLVSEMGVGTVAAGVVKAGANHVLISGHDGGTGASPLTSVKHAGSPWELGLVETHQTLVLNGLRDRTVVQVDGQLKTGRDVVVAALLGADEFGFATAPLITLGCVMMRKCHLNTCPVGIATQDPELRARFAGQPEHVTRYLFEVAEEARRIMAELGFRSVAEMVGRSDVLEQDRTRGSAKARSLDLAPLLARMEPWDAGLGPVAGDEPAGGVSPDERCDAALDRRLIELALPVIDQGGLVSRRLPICSTDRAVGALLSHEIVRRRGERRLPEGSLHFHLVGAAGQSLGAWLTEGVTLEVEGQANDYVGKGLSGGRIVVRPPERGSIVPEQNVIAGNVMLYGATSGEMFVRGRVAERFAVRNSGARAVVEGVGDHGCEYMTGGRVAVLGPTGRNFGAGMSGGIAWVWDPKGEFRRRVNLGLVELERAGEAPDVEELRELLLLHHFWTKSTVAAVILDSWERSLRHFVRVIPSDYRRVLEERRAASAPSQGVA</sequence>
<evidence type="ECO:0000256" key="3">
    <source>
        <dbReference type="ARBA" id="ARBA00009716"/>
    </source>
</evidence>
<evidence type="ECO:0000256" key="12">
    <source>
        <dbReference type="ARBA" id="ARBA00023164"/>
    </source>
</evidence>
<dbReference type="Gene3D" id="3.20.20.70">
    <property type="entry name" value="Aldolase class I"/>
    <property type="match status" value="2"/>
</dbReference>
<evidence type="ECO:0000256" key="8">
    <source>
        <dbReference type="ARBA" id="ARBA00022962"/>
    </source>
</evidence>
<protein>
    <submittedName>
        <fullName evidence="16">Glutamate synthase large subunit</fullName>
        <ecNumber evidence="16">1.4.1.13</ecNumber>
    </submittedName>
</protein>
<dbReference type="Pfam" id="PF01645">
    <property type="entry name" value="Glu_synthase"/>
    <property type="match status" value="1"/>
</dbReference>
<proteinExistence type="inferred from homology"/>
<evidence type="ECO:0000256" key="11">
    <source>
        <dbReference type="ARBA" id="ARBA00023014"/>
    </source>
</evidence>
<dbReference type="PANTHER" id="PTHR11938">
    <property type="entry name" value="FAD NADPH DEHYDROGENASE/OXIDOREDUCTASE"/>
    <property type="match status" value="1"/>
</dbReference>
<keyword evidence="13" id="KW-0003">3Fe-4S</keyword>
<dbReference type="InterPro" id="IPR050711">
    <property type="entry name" value="ET-N_metabolism_enzyme"/>
</dbReference>
<dbReference type="SUPFAM" id="SSF51395">
    <property type="entry name" value="FMN-linked oxidoreductases"/>
    <property type="match status" value="1"/>
</dbReference>
<dbReference type="SUPFAM" id="SSF69336">
    <property type="entry name" value="Alpha subunit of glutamate synthase, C-terminal domain"/>
    <property type="match status" value="1"/>
</dbReference>
<keyword evidence="12" id="KW-0314">Glutamate biosynthesis</keyword>
<dbReference type="InterPro" id="IPR002932">
    <property type="entry name" value="Glu_synthdom"/>
</dbReference>